<dbReference type="Proteomes" id="UP000001933">
    <property type="component" value="Chromosome"/>
</dbReference>
<dbReference type="FunCoup" id="Q2LUN7">
    <property type="interactions" value="9"/>
</dbReference>
<dbReference type="STRING" id="56780.SYN_01305"/>
<organism evidence="7 8">
    <name type="scientific">Syntrophus aciditrophicus (strain SB)</name>
    <dbReference type="NCBI Taxonomy" id="56780"/>
    <lineage>
        <taxon>Bacteria</taxon>
        <taxon>Pseudomonadati</taxon>
        <taxon>Thermodesulfobacteriota</taxon>
        <taxon>Syntrophia</taxon>
        <taxon>Syntrophales</taxon>
        <taxon>Syntrophaceae</taxon>
        <taxon>Syntrophus</taxon>
    </lineage>
</organism>
<keyword evidence="8" id="KW-1185">Reference proteome</keyword>
<evidence type="ECO:0000256" key="3">
    <source>
        <dbReference type="ARBA" id="ARBA00038412"/>
    </source>
</evidence>
<dbReference type="EMBL" id="CP000252">
    <property type="protein sequence ID" value="ABC77799.1"/>
    <property type="molecule type" value="Genomic_DNA"/>
</dbReference>
<dbReference type="CDD" id="cd00085">
    <property type="entry name" value="HNHc"/>
    <property type="match status" value="1"/>
</dbReference>
<evidence type="ECO:0000256" key="5">
    <source>
        <dbReference type="SAM" id="MobiDB-lite"/>
    </source>
</evidence>
<evidence type="ECO:0000256" key="4">
    <source>
        <dbReference type="ARBA" id="ARBA00040194"/>
    </source>
</evidence>
<dbReference type="AlphaFoldDB" id="Q2LUN7"/>
<evidence type="ECO:0000259" key="6">
    <source>
        <dbReference type="Pfam" id="PF01844"/>
    </source>
</evidence>
<dbReference type="PANTHER" id="PTHR41286:SF1">
    <property type="entry name" value="HNH NUCLEASE YAJD-RELATED"/>
    <property type="match status" value="1"/>
</dbReference>
<feature type="compositionally biased region" description="Polar residues" evidence="5">
    <location>
        <begin position="28"/>
        <end position="37"/>
    </location>
</feature>
<gene>
    <name evidence="7" type="ORF">SYN_01305</name>
</gene>
<dbReference type="KEGG" id="sat:SYN_01305"/>
<dbReference type="PANTHER" id="PTHR41286">
    <property type="entry name" value="HNH NUCLEASE YAJD-RELATED"/>
    <property type="match status" value="1"/>
</dbReference>
<dbReference type="InterPro" id="IPR003615">
    <property type="entry name" value="HNH_nuc"/>
</dbReference>
<name>Q2LUN7_SYNAS</name>
<dbReference type="InParanoid" id="Q2LUN7"/>
<dbReference type="HOGENOM" id="CLU_1577704_0_0_7"/>
<evidence type="ECO:0000313" key="7">
    <source>
        <dbReference type="EMBL" id="ABC77799.1"/>
    </source>
</evidence>
<dbReference type="Pfam" id="PF01844">
    <property type="entry name" value="HNH"/>
    <property type="match status" value="1"/>
</dbReference>
<comment type="similarity">
    <text evidence="3">Belongs to the HNH nuclease family.</text>
</comment>
<dbReference type="GO" id="GO:0008270">
    <property type="term" value="F:zinc ion binding"/>
    <property type="evidence" value="ECO:0007669"/>
    <property type="project" value="InterPro"/>
</dbReference>
<protein>
    <recommendedName>
        <fullName evidence="4">Putative HNH nuclease YajD</fullName>
    </recommendedName>
</protein>
<dbReference type="GO" id="GO:0005829">
    <property type="term" value="C:cytosol"/>
    <property type="evidence" value="ECO:0007669"/>
    <property type="project" value="TreeGrafter"/>
</dbReference>
<feature type="domain" description="HNH" evidence="6">
    <location>
        <begin position="71"/>
        <end position="119"/>
    </location>
</feature>
<proteinExistence type="inferred from homology"/>
<dbReference type="InterPro" id="IPR002711">
    <property type="entry name" value="HNH"/>
</dbReference>
<dbReference type="NCBIfam" id="NF008448">
    <property type="entry name" value="PRK11295.1"/>
    <property type="match status" value="1"/>
</dbReference>
<feature type="region of interest" description="Disordered" evidence="5">
    <location>
        <begin position="28"/>
        <end position="53"/>
    </location>
</feature>
<evidence type="ECO:0000256" key="1">
    <source>
        <dbReference type="ARBA" id="ARBA00022722"/>
    </source>
</evidence>
<dbReference type="GO" id="GO:0004519">
    <property type="term" value="F:endonuclease activity"/>
    <property type="evidence" value="ECO:0007669"/>
    <property type="project" value="InterPro"/>
</dbReference>
<reference evidence="7 8" key="1">
    <citation type="journal article" date="2007" name="Proc. Natl. Acad. Sci. U.S.A.">
        <title>The genome of Syntrophus aciditrophicus: life at the thermodynamic limit of microbial growth.</title>
        <authorList>
            <person name="McInerney M.J."/>
            <person name="Rohlin L."/>
            <person name="Mouttaki H."/>
            <person name="Kim U."/>
            <person name="Krupp R.S."/>
            <person name="Rios-Hernandez L."/>
            <person name="Sieber J."/>
            <person name="Struchtemeyer C.G."/>
            <person name="Bhattacharyya A."/>
            <person name="Campbell J.W."/>
            <person name="Gunsalus R.P."/>
        </authorList>
    </citation>
    <scope>NUCLEOTIDE SEQUENCE [LARGE SCALE GENOMIC DNA]</scope>
    <source>
        <strain evidence="7 8">SB</strain>
    </source>
</reference>
<keyword evidence="2" id="KW-0378">Hydrolase</keyword>
<sequence>MMWNSSNRREGRMSKVTFGSKWGRVRVKTNSSKMNSSRKPEDVVRELKQESQRPFGEDYRERSLIIHGLICARCGREFDEANRHLLTVHHKDGNHHNNPPDGSNWENLCVYCHEDVHSREILGDYLNGSNGEKEVGLVYSNEKTEKKGDANLGALGQKLMNAMEKKRKR</sequence>
<dbReference type="GO" id="GO:0003676">
    <property type="term" value="F:nucleic acid binding"/>
    <property type="evidence" value="ECO:0007669"/>
    <property type="project" value="InterPro"/>
</dbReference>
<evidence type="ECO:0000313" key="8">
    <source>
        <dbReference type="Proteomes" id="UP000001933"/>
    </source>
</evidence>
<feature type="compositionally biased region" description="Basic and acidic residues" evidence="5">
    <location>
        <begin position="38"/>
        <end position="53"/>
    </location>
</feature>
<dbReference type="GO" id="GO:0016787">
    <property type="term" value="F:hydrolase activity"/>
    <property type="evidence" value="ECO:0007669"/>
    <property type="project" value="UniProtKB-KW"/>
</dbReference>
<keyword evidence="1" id="KW-0540">Nuclease</keyword>
<evidence type="ECO:0000256" key="2">
    <source>
        <dbReference type="ARBA" id="ARBA00022801"/>
    </source>
</evidence>
<dbReference type="eggNOG" id="COG1403">
    <property type="taxonomic scope" value="Bacteria"/>
</dbReference>
<accession>Q2LUN7</accession>